<feature type="compositionally biased region" description="Basic and acidic residues" evidence="1">
    <location>
        <begin position="325"/>
        <end position="336"/>
    </location>
</feature>
<feature type="region of interest" description="Disordered" evidence="1">
    <location>
        <begin position="254"/>
        <end position="336"/>
    </location>
</feature>
<keyword evidence="3" id="KW-1185">Reference proteome</keyword>
<protein>
    <recommendedName>
        <fullName evidence="4">ATPase</fullName>
    </recommendedName>
</protein>
<proteinExistence type="predicted"/>
<dbReference type="EMBL" id="CP020083">
    <property type="protein sequence ID" value="ASR50109.1"/>
    <property type="molecule type" value="Genomic_DNA"/>
</dbReference>
<dbReference type="Gene3D" id="3.30.530.20">
    <property type="match status" value="1"/>
</dbReference>
<evidence type="ECO:0008006" key="4">
    <source>
        <dbReference type="Google" id="ProtNLM"/>
    </source>
</evidence>
<dbReference type="SUPFAM" id="SSF55961">
    <property type="entry name" value="Bet v1-like"/>
    <property type="match status" value="1"/>
</dbReference>
<evidence type="ECO:0000313" key="2">
    <source>
        <dbReference type="EMBL" id="ASR50109.1"/>
    </source>
</evidence>
<dbReference type="Proteomes" id="UP000258016">
    <property type="component" value="Chromosome"/>
</dbReference>
<sequence>MVWRAWMPSPAPSPGFSTPDPRVSPPGSGRGRSGAGASLDRLAGPPDRGHEPGTSPGNPLHMRTALAVLALATLAAAPAHAEVTAQSDNGFAVKHSVTVAVDPDAAFAMLRTPAKWWDKDHTWTGSADNLYMDAQAGGCFCELIPNEATTESGAPQRTLRGSVQHMQILYVDPGKLLRLSGALGPLQGEAMAGTMTVSLAPIKGGTRLTFEYVAGGFMRMPQGEMAPAVDGVIGAQASRLAMALGPLVGGGGADAPAISDAEPEPAADTDAAADDAGGSVSSLVADLEPDDAVSAGKDEEPVAKPAAKPAVKPDPAAGTRPLARPSRDRDPEEGGR</sequence>
<evidence type="ECO:0000313" key="3">
    <source>
        <dbReference type="Proteomes" id="UP000258016"/>
    </source>
</evidence>
<evidence type="ECO:0000256" key="1">
    <source>
        <dbReference type="SAM" id="MobiDB-lite"/>
    </source>
</evidence>
<name>A0ABM6M2R8_9SPHN</name>
<organism evidence="2 3">
    <name type="scientific">Blastomonas fulva</name>
    <dbReference type="NCBI Taxonomy" id="1550728"/>
    <lineage>
        <taxon>Bacteria</taxon>
        <taxon>Pseudomonadati</taxon>
        <taxon>Pseudomonadota</taxon>
        <taxon>Alphaproteobacteria</taxon>
        <taxon>Sphingomonadales</taxon>
        <taxon>Sphingomonadaceae</taxon>
        <taxon>Blastomonas</taxon>
    </lineage>
</organism>
<feature type="compositionally biased region" description="Low complexity" evidence="1">
    <location>
        <begin position="303"/>
        <end position="317"/>
    </location>
</feature>
<dbReference type="InterPro" id="IPR023393">
    <property type="entry name" value="START-like_dom_sf"/>
</dbReference>
<reference evidence="2 3" key="1">
    <citation type="submission" date="2017-03" db="EMBL/GenBank/DDBJ databases">
        <title>Complete genome sequence of Blastomonas fulva degrading microcsystin LR.</title>
        <authorList>
            <person name="Lee H.-g."/>
            <person name="Jin L."/>
            <person name="oh H.-M."/>
        </authorList>
    </citation>
    <scope>NUCLEOTIDE SEQUENCE [LARGE SCALE GENOMIC DNA]</scope>
    <source>
        <strain evidence="2 3">T2</strain>
    </source>
</reference>
<feature type="region of interest" description="Disordered" evidence="1">
    <location>
        <begin position="1"/>
        <end position="60"/>
    </location>
</feature>
<gene>
    <name evidence="2" type="ORF">B5J99_00335</name>
</gene>
<feature type="compositionally biased region" description="Acidic residues" evidence="1">
    <location>
        <begin position="261"/>
        <end position="273"/>
    </location>
</feature>
<accession>A0ABM6M2R8</accession>